<organism evidence="1 2">
    <name type="scientific">Crenichthys baileyi</name>
    <name type="common">White River springfish</name>
    <dbReference type="NCBI Taxonomy" id="28760"/>
    <lineage>
        <taxon>Eukaryota</taxon>
        <taxon>Metazoa</taxon>
        <taxon>Chordata</taxon>
        <taxon>Craniata</taxon>
        <taxon>Vertebrata</taxon>
        <taxon>Euteleostomi</taxon>
        <taxon>Actinopterygii</taxon>
        <taxon>Neopterygii</taxon>
        <taxon>Teleostei</taxon>
        <taxon>Neoteleostei</taxon>
        <taxon>Acanthomorphata</taxon>
        <taxon>Ovalentaria</taxon>
        <taxon>Atherinomorphae</taxon>
        <taxon>Cyprinodontiformes</taxon>
        <taxon>Goodeidae</taxon>
        <taxon>Crenichthys</taxon>
    </lineage>
</organism>
<gene>
    <name evidence="1" type="ORF">CRENBAI_019823</name>
</gene>
<dbReference type="AlphaFoldDB" id="A0AAV9RQL7"/>
<sequence>MLSHRCSRHQVTSAHLHPNFLLEKLASVGGFLLQCTLVFNRCPHFFSTEESKISYMIGLFCERALKWDEAQFKNYSRFKCSFKEFIQEFKEAFLLHRYEII</sequence>
<evidence type="ECO:0008006" key="3">
    <source>
        <dbReference type="Google" id="ProtNLM"/>
    </source>
</evidence>
<dbReference type="EMBL" id="JAHHUM010001492">
    <property type="protein sequence ID" value="KAK5611251.1"/>
    <property type="molecule type" value="Genomic_DNA"/>
</dbReference>
<evidence type="ECO:0000313" key="2">
    <source>
        <dbReference type="Proteomes" id="UP001311232"/>
    </source>
</evidence>
<evidence type="ECO:0000313" key="1">
    <source>
        <dbReference type="EMBL" id="KAK5611251.1"/>
    </source>
</evidence>
<proteinExistence type="predicted"/>
<comment type="caution">
    <text evidence="1">The sequence shown here is derived from an EMBL/GenBank/DDBJ whole genome shotgun (WGS) entry which is preliminary data.</text>
</comment>
<keyword evidence="2" id="KW-1185">Reference proteome</keyword>
<dbReference type="Proteomes" id="UP001311232">
    <property type="component" value="Unassembled WGS sequence"/>
</dbReference>
<protein>
    <recommendedName>
        <fullName evidence="3">DUF4939 domain-containing protein</fullName>
    </recommendedName>
</protein>
<accession>A0AAV9RQL7</accession>
<name>A0AAV9RQL7_9TELE</name>
<reference evidence="1 2" key="1">
    <citation type="submission" date="2021-06" db="EMBL/GenBank/DDBJ databases">
        <authorList>
            <person name="Palmer J.M."/>
        </authorList>
    </citation>
    <scope>NUCLEOTIDE SEQUENCE [LARGE SCALE GENOMIC DNA]</scope>
    <source>
        <strain evidence="1 2">MEX-2019</strain>
        <tissue evidence="1">Muscle</tissue>
    </source>
</reference>